<organism evidence="9 10">
    <name type="scientific">Reticulomyxa filosa</name>
    <dbReference type="NCBI Taxonomy" id="46433"/>
    <lineage>
        <taxon>Eukaryota</taxon>
        <taxon>Sar</taxon>
        <taxon>Rhizaria</taxon>
        <taxon>Retaria</taxon>
        <taxon>Foraminifera</taxon>
        <taxon>Monothalamids</taxon>
        <taxon>Reticulomyxidae</taxon>
        <taxon>Reticulomyxa</taxon>
    </lineage>
</organism>
<dbReference type="AlphaFoldDB" id="X6NGM5"/>
<feature type="transmembrane region" description="Helical" evidence="8">
    <location>
        <begin position="592"/>
        <end position="610"/>
    </location>
</feature>
<dbReference type="Pfam" id="PF00854">
    <property type="entry name" value="PTR2"/>
    <property type="match status" value="1"/>
</dbReference>
<reference evidence="9 10" key="1">
    <citation type="journal article" date="2013" name="Curr. Biol.">
        <title>The Genome of the Foraminiferan Reticulomyxa filosa.</title>
        <authorList>
            <person name="Glockner G."/>
            <person name="Hulsmann N."/>
            <person name="Schleicher M."/>
            <person name="Noegel A.A."/>
            <person name="Eichinger L."/>
            <person name="Gallinger C."/>
            <person name="Pawlowski J."/>
            <person name="Sierra R."/>
            <person name="Euteneuer U."/>
            <person name="Pillet L."/>
            <person name="Moustafa A."/>
            <person name="Platzer M."/>
            <person name="Groth M."/>
            <person name="Szafranski K."/>
            <person name="Schliwa M."/>
        </authorList>
    </citation>
    <scope>NUCLEOTIDE SEQUENCE [LARGE SCALE GENOMIC DNA]</scope>
</reference>
<feature type="transmembrane region" description="Helical" evidence="8">
    <location>
        <begin position="20"/>
        <end position="40"/>
    </location>
</feature>
<feature type="transmembrane region" description="Helical" evidence="8">
    <location>
        <begin position="520"/>
        <end position="539"/>
    </location>
</feature>
<feature type="transmembrane region" description="Helical" evidence="8">
    <location>
        <begin position="551"/>
        <end position="572"/>
    </location>
</feature>
<feature type="transmembrane region" description="Helical" evidence="8">
    <location>
        <begin position="464"/>
        <end position="481"/>
    </location>
</feature>
<dbReference type="GO" id="GO:0022857">
    <property type="term" value="F:transmembrane transporter activity"/>
    <property type="evidence" value="ECO:0007669"/>
    <property type="project" value="InterPro"/>
</dbReference>
<dbReference type="PANTHER" id="PTHR11654">
    <property type="entry name" value="OLIGOPEPTIDE TRANSPORTER-RELATED"/>
    <property type="match status" value="1"/>
</dbReference>
<proteinExistence type="inferred from homology"/>
<evidence type="ECO:0000256" key="4">
    <source>
        <dbReference type="ARBA" id="ARBA00022989"/>
    </source>
</evidence>
<comment type="caution">
    <text evidence="9">The sequence shown here is derived from an EMBL/GenBank/DDBJ whole genome shotgun (WGS) entry which is preliminary data.</text>
</comment>
<dbReference type="GO" id="GO:0016020">
    <property type="term" value="C:membrane"/>
    <property type="evidence" value="ECO:0007669"/>
    <property type="project" value="UniProtKB-SubCell"/>
</dbReference>
<evidence type="ECO:0000256" key="6">
    <source>
        <dbReference type="SAM" id="Coils"/>
    </source>
</evidence>
<dbReference type="InterPro" id="IPR000109">
    <property type="entry name" value="POT_fam"/>
</dbReference>
<feature type="transmembrane region" description="Helical" evidence="8">
    <location>
        <begin position="366"/>
        <end position="386"/>
    </location>
</feature>
<dbReference type="OrthoDB" id="8904098at2759"/>
<feature type="transmembrane region" description="Helical" evidence="8">
    <location>
        <begin position="308"/>
        <end position="330"/>
    </location>
</feature>
<evidence type="ECO:0000313" key="10">
    <source>
        <dbReference type="Proteomes" id="UP000023152"/>
    </source>
</evidence>
<feature type="transmembrane region" description="Helical" evidence="8">
    <location>
        <begin position="201"/>
        <end position="223"/>
    </location>
</feature>
<dbReference type="EMBL" id="ASPP01008769">
    <property type="protein sequence ID" value="ETO25058.1"/>
    <property type="molecule type" value="Genomic_DNA"/>
</dbReference>
<protein>
    <submittedName>
        <fullName evidence="9">Uncharacterized protein</fullName>
    </submittedName>
</protein>
<dbReference type="InterPro" id="IPR036259">
    <property type="entry name" value="MFS_trans_sf"/>
</dbReference>
<comment type="similarity">
    <text evidence="2">Belongs to the major facilitator superfamily. Proton-dependent oligopeptide transporter (POT/PTR) (TC 2.A.17) family.</text>
</comment>
<keyword evidence="4 8" id="KW-1133">Transmembrane helix</keyword>
<evidence type="ECO:0000256" key="5">
    <source>
        <dbReference type="ARBA" id="ARBA00023136"/>
    </source>
</evidence>
<evidence type="ECO:0000256" key="2">
    <source>
        <dbReference type="ARBA" id="ARBA00005982"/>
    </source>
</evidence>
<feature type="region of interest" description="Disordered" evidence="7">
    <location>
        <begin position="132"/>
        <end position="175"/>
    </location>
</feature>
<gene>
    <name evidence="9" type="ORF">RFI_12086</name>
</gene>
<keyword evidence="5 8" id="KW-0472">Membrane</keyword>
<keyword evidence="3 8" id="KW-0812">Transmembrane</keyword>
<feature type="coiled-coil region" evidence="6">
    <location>
        <begin position="94"/>
        <end position="122"/>
    </location>
</feature>
<evidence type="ECO:0000256" key="7">
    <source>
        <dbReference type="SAM" id="MobiDB-lite"/>
    </source>
</evidence>
<dbReference type="Gene3D" id="1.20.1250.20">
    <property type="entry name" value="MFS general substrate transporter like domains"/>
    <property type="match status" value="1"/>
</dbReference>
<evidence type="ECO:0000256" key="3">
    <source>
        <dbReference type="ARBA" id="ARBA00022692"/>
    </source>
</evidence>
<keyword evidence="10" id="KW-1185">Reference proteome</keyword>
<name>X6NGM5_RETFI</name>
<sequence length="730" mass="83888">MTLIGGYLADTYLGRYKSILIFASIYEIGLLGISLASWGLSSAHKKGGNSGLEAIFWIGLYSREKRHFAHIIIILFFFLKKKGGIKPNVSTMGAEQFEVDKKDNANELVDEEQETHKQTEHKVESELYTIKQSEDEHQPSNPIQVQDEDKDKDSYNDDVDVNTKDNVHPSSLRIHKTGPQTSEQLLVSDEMRDIRKAKESFFNWFYFSINCGSFVAYTLIAYLCQEVSFSSGYTIPTLALAIGLFVFFSSSRRYRKLPPSGHSTLLDVVLILFIGLSKSTWCLFCCRRQASVEQRANVLLFHAINNNIYIYTYIHICIYIYICSTLDIVLPLQMNHWLDVCRKRYGGQYNNEQVDEVISVVQTLPFLGYFCIYNLVYVQMTALFYAQGCQMNIYLSSNAKVPIACLNLFDVIPIVLLVPVMDKWIVPFLRRKHFKVIKYIYTYMYMYIKQLIKMKYKVTMLQRIGWGIILSILSMAAAAIVEVSRKQTSSFDLHDISSECDSSGQTPVSKMSIFWQVPQFALIGASEVLASITGLEFFFSQSPVQMRSVMMSFYLVTVGVASWMTGILIAMVNARKGKEWITDNLNHGRLEYYFTLLTFLSLANFFGFLYSSHRYKYQWLDEDHKADPQSTHLQVHADEEQPPENALSMETYTFRNNNPETTFVTSVHLGNTYLSFLFLNSNCDVQPIVNTFPGLCNQSQDHPTNICNFIHKKLTFLNILKKIKDFLPFY</sequence>
<dbReference type="Proteomes" id="UP000023152">
    <property type="component" value="Unassembled WGS sequence"/>
</dbReference>
<comment type="subcellular location">
    <subcellularLocation>
        <location evidence="1">Membrane</location>
        <topology evidence="1">Multi-pass membrane protein</topology>
    </subcellularLocation>
</comment>
<feature type="compositionally biased region" description="Basic and acidic residues" evidence="7">
    <location>
        <begin position="147"/>
        <end position="167"/>
    </location>
</feature>
<evidence type="ECO:0000256" key="1">
    <source>
        <dbReference type="ARBA" id="ARBA00004141"/>
    </source>
</evidence>
<evidence type="ECO:0000313" key="9">
    <source>
        <dbReference type="EMBL" id="ETO25058.1"/>
    </source>
</evidence>
<feature type="transmembrane region" description="Helical" evidence="8">
    <location>
        <begin position="229"/>
        <end position="248"/>
    </location>
</feature>
<keyword evidence="6" id="KW-0175">Coiled coil</keyword>
<evidence type="ECO:0000256" key="8">
    <source>
        <dbReference type="SAM" id="Phobius"/>
    </source>
</evidence>
<accession>X6NGM5</accession>